<keyword evidence="2" id="KW-1185">Reference proteome</keyword>
<dbReference type="Proteomes" id="UP000240978">
    <property type="component" value="Unassembled WGS sequence"/>
</dbReference>
<dbReference type="AlphaFoldDB" id="A0A2P8FPR0"/>
<dbReference type="EMBL" id="PYGK01000017">
    <property type="protein sequence ID" value="PSL23718.1"/>
    <property type="molecule type" value="Genomic_DNA"/>
</dbReference>
<evidence type="ECO:0000313" key="1">
    <source>
        <dbReference type="EMBL" id="PSL23718.1"/>
    </source>
</evidence>
<name>A0A2P8FPR0_9BACT</name>
<protein>
    <submittedName>
        <fullName evidence="1">Uncharacterized protein</fullName>
    </submittedName>
</protein>
<accession>A0A2P8FPR0</accession>
<evidence type="ECO:0000313" key="2">
    <source>
        <dbReference type="Proteomes" id="UP000240978"/>
    </source>
</evidence>
<reference evidence="1 2" key="1">
    <citation type="submission" date="2018-03" db="EMBL/GenBank/DDBJ databases">
        <title>Genomic Encyclopedia of Archaeal and Bacterial Type Strains, Phase II (KMG-II): from individual species to whole genera.</title>
        <authorList>
            <person name="Goeker M."/>
        </authorList>
    </citation>
    <scope>NUCLEOTIDE SEQUENCE [LARGE SCALE GENOMIC DNA]</scope>
    <source>
        <strain evidence="1 2">DSM 18107</strain>
    </source>
</reference>
<proteinExistence type="predicted"/>
<sequence>MPLALILNQTGCFRINKPLPIIYDHMKMPVLFLCFLLLPCTMQAQNMISMSSLHPGADTISANMKELAIRYPGLRKFGISASGFGYSDFDVKLDDRDFASGKIKTRRISTFFNTPAIKWKGNSLSAGIYYTYTSTRIKDISNKLPEAELTPVTTDRSTFDLAINYSRSDKIFDHPVVYSLVVRGITDGVNSFRRLNLNGSINLPLKKTGNTTFSVGLLALIDPSSPIPVEPIINYYHKFISSGLELIVDIPTGVNLKKEIARNAWVSVGSNQRSYTIFYDRHNTFLDGKVSYNTIELKSGAAFELLFAKNVMLTLDGGLNSFLSARLFKDGENYNNASIISSNKNAPYVNVGLSLVSF</sequence>
<gene>
    <name evidence="1" type="ORF">CLV42_11775</name>
</gene>
<comment type="caution">
    <text evidence="1">The sequence shown here is derived from an EMBL/GenBank/DDBJ whole genome shotgun (WGS) entry which is preliminary data.</text>
</comment>
<organism evidence="1 2">
    <name type="scientific">Chitinophaga ginsengisoli</name>
    <dbReference type="NCBI Taxonomy" id="363837"/>
    <lineage>
        <taxon>Bacteria</taxon>
        <taxon>Pseudomonadati</taxon>
        <taxon>Bacteroidota</taxon>
        <taxon>Chitinophagia</taxon>
        <taxon>Chitinophagales</taxon>
        <taxon>Chitinophagaceae</taxon>
        <taxon>Chitinophaga</taxon>
    </lineage>
</organism>